<dbReference type="EMBL" id="FOFN01000001">
    <property type="protein sequence ID" value="SEP92148.1"/>
    <property type="molecule type" value="Genomic_DNA"/>
</dbReference>
<keyword evidence="1" id="KW-0472">Membrane</keyword>
<protein>
    <submittedName>
        <fullName evidence="2">Uncharacterized protein</fullName>
    </submittedName>
</protein>
<keyword evidence="3" id="KW-1185">Reference proteome</keyword>
<name>A0A1H9BUY4_9FLAO</name>
<organism evidence="2 3">
    <name type="scientific">Hyunsoonleella jejuensis</name>
    <dbReference type="NCBI Taxonomy" id="419940"/>
    <lineage>
        <taxon>Bacteria</taxon>
        <taxon>Pseudomonadati</taxon>
        <taxon>Bacteroidota</taxon>
        <taxon>Flavobacteriia</taxon>
        <taxon>Flavobacteriales</taxon>
        <taxon>Flavobacteriaceae</taxon>
    </lineage>
</organism>
<keyword evidence="1" id="KW-0812">Transmembrane</keyword>
<sequence>MKDIRKWVFSIFMFCIAMLLSVAAAAPYNIGKLILFISAVIIIGGLVISLSISVWSKRNRKSSFIKSFKLSFGLSALLFIFGYLFTALQPVIFK</sequence>
<keyword evidence="1" id="KW-1133">Transmembrane helix</keyword>
<dbReference type="STRING" id="419940.SAMN05421824_0695"/>
<evidence type="ECO:0000256" key="1">
    <source>
        <dbReference type="SAM" id="Phobius"/>
    </source>
</evidence>
<accession>A0A1H9BUY4</accession>
<feature type="transmembrane region" description="Helical" evidence="1">
    <location>
        <begin position="68"/>
        <end position="88"/>
    </location>
</feature>
<evidence type="ECO:0000313" key="2">
    <source>
        <dbReference type="EMBL" id="SEP92148.1"/>
    </source>
</evidence>
<proteinExistence type="predicted"/>
<gene>
    <name evidence="2" type="ORF">SAMN05421824_0695</name>
</gene>
<dbReference type="AlphaFoldDB" id="A0A1H9BUY4"/>
<reference evidence="2 3" key="1">
    <citation type="submission" date="2016-10" db="EMBL/GenBank/DDBJ databases">
        <authorList>
            <person name="de Groot N.N."/>
        </authorList>
    </citation>
    <scope>NUCLEOTIDE SEQUENCE [LARGE SCALE GENOMIC DNA]</scope>
    <source>
        <strain evidence="2 3">DSM 21035</strain>
    </source>
</reference>
<dbReference type="Proteomes" id="UP000198999">
    <property type="component" value="Unassembled WGS sequence"/>
</dbReference>
<evidence type="ECO:0000313" key="3">
    <source>
        <dbReference type="Proteomes" id="UP000198999"/>
    </source>
</evidence>
<feature type="transmembrane region" description="Helical" evidence="1">
    <location>
        <begin position="35"/>
        <end position="56"/>
    </location>
</feature>